<feature type="active site" evidence="13">
    <location>
        <position position="67"/>
    </location>
</feature>
<keyword evidence="8 13" id="KW-0460">Magnesium</keyword>
<reference evidence="16" key="1">
    <citation type="submission" date="2013-03" db="EMBL/GenBank/DDBJ databases">
        <title>Genome sequence of Chthonomonas calidirosea, the first sequenced genome from the Armatimonadetes phylum (formally candidate division OP10).</title>
        <authorList>
            <person name="Lee K.C.Y."/>
            <person name="Morgan X.C."/>
            <person name="Dunfield P.F."/>
            <person name="Tamas I."/>
            <person name="Houghton K.M."/>
            <person name="Vyssotski M."/>
            <person name="Ryan J.L.J."/>
            <person name="Lagutin K."/>
            <person name="McDonald I.R."/>
            <person name="Stott M.B."/>
        </authorList>
    </citation>
    <scope>NUCLEOTIDE SEQUENCE [LARGE SCALE GENOMIC DNA]</scope>
    <source>
        <strain evidence="16">DSM 23976 / ICMP 18418 / T49</strain>
    </source>
</reference>
<dbReference type="PANTHER" id="PTHR30194">
    <property type="entry name" value="CROSSOVER JUNCTION ENDODEOXYRIBONUCLEASE RUVC"/>
    <property type="match status" value="1"/>
</dbReference>
<dbReference type="Proteomes" id="UP000014227">
    <property type="component" value="Chromosome I"/>
</dbReference>
<dbReference type="OrthoDB" id="9805499at2"/>
<dbReference type="STRING" id="454171.CP488_01006"/>
<dbReference type="RefSeq" id="WP_016481553.1">
    <property type="nucleotide sequence ID" value="NC_021487.1"/>
</dbReference>
<dbReference type="GO" id="GO:0000287">
    <property type="term" value="F:magnesium ion binding"/>
    <property type="evidence" value="ECO:0007669"/>
    <property type="project" value="UniProtKB-UniRule"/>
</dbReference>
<dbReference type="EMBL" id="HF951689">
    <property type="protein sequence ID" value="CCW33989.1"/>
    <property type="molecule type" value="Genomic_DNA"/>
</dbReference>
<dbReference type="SUPFAM" id="SSF53098">
    <property type="entry name" value="Ribonuclease H-like"/>
    <property type="match status" value="1"/>
</dbReference>
<keyword evidence="9 13" id="KW-0238">DNA-binding</keyword>
<feature type="binding site" evidence="13">
    <location>
        <position position="67"/>
    </location>
    <ligand>
        <name>Mg(2+)</name>
        <dbReference type="ChEBI" id="CHEBI:18420"/>
        <label>2</label>
    </ligand>
</feature>
<dbReference type="HOGENOM" id="CLU_091257_3_1_0"/>
<dbReference type="AlphaFoldDB" id="S0ESA3"/>
<evidence type="ECO:0000256" key="11">
    <source>
        <dbReference type="ARBA" id="ARBA00023204"/>
    </source>
</evidence>
<evidence type="ECO:0000256" key="12">
    <source>
        <dbReference type="ARBA" id="ARBA00029354"/>
    </source>
</evidence>
<evidence type="ECO:0000256" key="14">
    <source>
        <dbReference type="NCBIfam" id="TIGR00228"/>
    </source>
</evidence>
<dbReference type="PRINTS" id="PR00696">
    <property type="entry name" value="RSOLVASERUVC"/>
</dbReference>
<evidence type="ECO:0000256" key="2">
    <source>
        <dbReference type="ARBA" id="ARBA00022490"/>
    </source>
</evidence>
<dbReference type="GO" id="GO:0003677">
    <property type="term" value="F:DNA binding"/>
    <property type="evidence" value="ECO:0007669"/>
    <property type="project" value="UniProtKB-KW"/>
</dbReference>
<feature type="active site" evidence="13">
    <location>
        <position position="7"/>
    </location>
</feature>
<dbReference type="InterPro" id="IPR036397">
    <property type="entry name" value="RNaseH_sf"/>
</dbReference>
<dbReference type="GO" id="GO:0008821">
    <property type="term" value="F:crossover junction DNA endonuclease activity"/>
    <property type="evidence" value="ECO:0007669"/>
    <property type="project" value="UniProtKB-UniRule"/>
</dbReference>
<feature type="binding site" evidence="13">
    <location>
        <position position="140"/>
    </location>
    <ligand>
        <name>Mg(2+)</name>
        <dbReference type="ChEBI" id="CHEBI:18420"/>
        <label>1</label>
    </ligand>
</feature>
<keyword evidence="2 13" id="KW-0963">Cytoplasm</keyword>
<proteinExistence type="inferred from homology"/>
<feature type="binding site" evidence="13">
    <location>
        <position position="7"/>
    </location>
    <ligand>
        <name>Mg(2+)</name>
        <dbReference type="ChEBI" id="CHEBI:18420"/>
        <label>1</label>
    </ligand>
</feature>
<comment type="function">
    <text evidence="13">The RuvA-RuvB-RuvC complex processes Holliday junction (HJ) DNA during genetic recombination and DNA repair. Endonuclease that resolves HJ intermediates. Cleaves cruciform DNA by making single-stranded nicks across the HJ at symmetrical positions within the homologous arms, yielding a 5'-phosphate and a 3'-hydroxyl group; requires a central core of homology in the junction. The consensus cleavage sequence is 5'-(A/T)TT(C/G)-3'. Cleavage occurs on the 3'-side of the TT dinucleotide at the point of strand exchange. HJ branch migration catalyzed by RuvA-RuvB allows RuvC to scan DNA until it finds its consensus sequence, where it cleaves and resolves the cruciform DNA.</text>
</comment>
<dbReference type="NCBIfam" id="NF000711">
    <property type="entry name" value="PRK00039.2-1"/>
    <property type="match status" value="1"/>
</dbReference>
<dbReference type="PANTHER" id="PTHR30194:SF3">
    <property type="entry name" value="CROSSOVER JUNCTION ENDODEOXYRIBONUCLEASE RUVC"/>
    <property type="match status" value="1"/>
</dbReference>
<dbReference type="GO" id="GO:0006310">
    <property type="term" value="P:DNA recombination"/>
    <property type="evidence" value="ECO:0007669"/>
    <property type="project" value="UniProtKB-UniRule"/>
</dbReference>
<evidence type="ECO:0000313" key="16">
    <source>
        <dbReference type="Proteomes" id="UP000014227"/>
    </source>
</evidence>
<organism evidence="15 16">
    <name type="scientific">Chthonomonas calidirosea (strain DSM 23976 / ICMP 18418 / T49)</name>
    <dbReference type="NCBI Taxonomy" id="1303518"/>
    <lineage>
        <taxon>Bacteria</taxon>
        <taxon>Bacillati</taxon>
        <taxon>Armatimonadota</taxon>
        <taxon>Chthonomonadia</taxon>
        <taxon>Chthonomonadales</taxon>
        <taxon>Chthonomonadaceae</taxon>
        <taxon>Chthonomonas</taxon>
    </lineage>
</organism>
<dbReference type="HAMAP" id="MF_00034">
    <property type="entry name" value="RuvC"/>
    <property type="match status" value="1"/>
</dbReference>
<protein>
    <recommendedName>
        <fullName evidence="13 14">Crossover junction endodeoxyribonuclease RuvC</fullName>
        <ecNumber evidence="13 14">3.1.21.10</ecNumber>
    </recommendedName>
    <alternativeName>
        <fullName evidence="13">Holliday junction nuclease RuvC</fullName>
    </alternativeName>
    <alternativeName>
        <fullName evidence="13">Holliday junction resolvase RuvC</fullName>
    </alternativeName>
</protein>
<evidence type="ECO:0000256" key="1">
    <source>
        <dbReference type="ARBA" id="ARBA00009518"/>
    </source>
</evidence>
<dbReference type="GO" id="GO:0005737">
    <property type="term" value="C:cytoplasm"/>
    <property type="evidence" value="ECO:0007669"/>
    <property type="project" value="UniProtKB-SubCell"/>
</dbReference>
<evidence type="ECO:0000256" key="7">
    <source>
        <dbReference type="ARBA" id="ARBA00022801"/>
    </source>
</evidence>
<dbReference type="PATRIC" id="fig|1303518.3.peg.154"/>
<dbReference type="InParanoid" id="S0ESA3"/>
<keyword evidence="5 13" id="KW-0255">Endonuclease</keyword>
<evidence type="ECO:0000256" key="3">
    <source>
        <dbReference type="ARBA" id="ARBA00022722"/>
    </source>
</evidence>
<keyword evidence="10 13" id="KW-0233">DNA recombination</keyword>
<dbReference type="GO" id="GO:0048476">
    <property type="term" value="C:Holliday junction resolvase complex"/>
    <property type="evidence" value="ECO:0007669"/>
    <property type="project" value="UniProtKB-UniRule"/>
</dbReference>
<dbReference type="PROSITE" id="PS01321">
    <property type="entry name" value="RUVC"/>
    <property type="match status" value="1"/>
</dbReference>
<sequence length="164" mass="17777">MVILGIDPGTAITGYGLLEVKDHKITHLAHGVLLTDKNLPTPNRMLSLYTQLNDLLSQWHPDVLVTEKLFFANNVNTALAVGGSIGVVLLAAAQRAIPWIEYRPAEVKMAVVGYGRAEKKQIQYMITKLLALPNPPTPDDAADALAIALCHAHSAPLRKVQNLS</sequence>
<dbReference type="InterPro" id="IPR020563">
    <property type="entry name" value="X-over_junc_endoDNase_Mg_BS"/>
</dbReference>
<feature type="active site" evidence="13">
    <location>
        <position position="140"/>
    </location>
</feature>
<name>S0ESA3_CHTCT</name>
<comment type="catalytic activity">
    <reaction evidence="12 13">
        <text>Endonucleolytic cleavage at a junction such as a reciprocal single-stranded crossover between two homologous DNA duplexes (Holliday junction).</text>
        <dbReference type="EC" id="3.1.21.10"/>
    </reaction>
</comment>
<dbReference type="CDD" id="cd16962">
    <property type="entry name" value="RuvC"/>
    <property type="match status" value="1"/>
</dbReference>
<keyword evidence="3 13" id="KW-0540">Nuclease</keyword>
<keyword evidence="6 13" id="KW-0227">DNA damage</keyword>
<dbReference type="Pfam" id="PF02075">
    <property type="entry name" value="RuvC"/>
    <property type="match status" value="1"/>
</dbReference>
<dbReference type="FunFam" id="3.30.420.10:FF:000002">
    <property type="entry name" value="Crossover junction endodeoxyribonuclease RuvC"/>
    <property type="match status" value="1"/>
</dbReference>
<keyword evidence="11 13" id="KW-0234">DNA repair</keyword>
<comment type="cofactor">
    <cofactor evidence="13">
        <name>Mg(2+)</name>
        <dbReference type="ChEBI" id="CHEBI:18420"/>
    </cofactor>
    <text evidence="13">Binds 2 Mg(2+) ion per subunit.</text>
</comment>
<comment type="subunit">
    <text evidence="13">Homodimer which binds Holliday junction (HJ) DNA. The HJ becomes 2-fold symmetrical on binding to RuvC with unstacked arms; it has a different conformation from HJ DNA in complex with RuvA. In the full resolvosome a probable DNA-RuvA(4)-RuvB(12)-RuvC(2) complex forms which resolves the HJ.</text>
</comment>
<evidence type="ECO:0000256" key="4">
    <source>
        <dbReference type="ARBA" id="ARBA00022723"/>
    </source>
</evidence>
<evidence type="ECO:0000256" key="5">
    <source>
        <dbReference type="ARBA" id="ARBA00022759"/>
    </source>
</evidence>
<evidence type="ECO:0000313" key="15">
    <source>
        <dbReference type="EMBL" id="CCW33989.1"/>
    </source>
</evidence>
<evidence type="ECO:0000256" key="8">
    <source>
        <dbReference type="ARBA" id="ARBA00022842"/>
    </source>
</evidence>
<evidence type="ECO:0000256" key="6">
    <source>
        <dbReference type="ARBA" id="ARBA00022763"/>
    </source>
</evidence>
<dbReference type="eggNOG" id="COG0817">
    <property type="taxonomic scope" value="Bacteria"/>
</dbReference>
<keyword evidence="7 13" id="KW-0378">Hydrolase</keyword>
<gene>
    <name evidence="13" type="primary">ruvC</name>
    <name evidence="15" type="ORF">CCALI_00151</name>
</gene>
<evidence type="ECO:0000256" key="9">
    <source>
        <dbReference type="ARBA" id="ARBA00023125"/>
    </source>
</evidence>
<dbReference type="InterPro" id="IPR002176">
    <property type="entry name" value="X-over_junc_endoDNase_RuvC"/>
</dbReference>
<dbReference type="EC" id="3.1.21.10" evidence="13 14"/>
<accession>S0ESA3</accession>
<dbReference type="InterPro" id="IPR012337">
    <property type="entry name" value="RNaseH-like_sf"/>
</dbReference>
<evidence type="ECO:0000256" key="13">
    <source>
        <dbReference type="HAMAP-Rule" id="MF_00034"/>
    </source>
</evidence>
<comment type="subcellular location">
    <subcellularLocation>
        <location evidence="13">Cytoplasm</location>
    </subcellularLocation>
</comment>
<keyword evidence="16" id="KW-1185">Reference proteome</keyword>
<evidence type="ECO:0000256" key="10">
    <source>
        <dbReference type="ARBA" id="ARBA00023172"/>
    </source>
</evidence>
<dbReference type="KEGG" id="ccz:CCALI_00151"/>
<keyword evidence="4 13" id="KW-0479">Metal-binding</keyword>
<dbReference type="GO" id="GO:0006281">
    <property type="term" value="P:DNA repair"/>
    <property type="evidence" value="ECO:0007669"/>
    <property type="project" value="UniProtKB-UniRule"/>
</dbReference>
<dbReference type="NCBIfam" id="TIGR00228">
    <property type="entry name" value="ruvC"/>
    <property type="match status" value="1"/>
</dbReference>
<dbReference type="Gene3D" id="3.30.420.10">
    <property type="entry name" value="Ribonuclease H-like superfamily/Ribonuclease H"/>
    <property type="match status" value="1"/>
</dbReference>
<comment type="similarity">
    <text evidence="1 13">Belongs to the RuvC family.</text>
</comment>